<dbReference type="PANTHER" id="PTHR22602:SF0">
    <property type="entry name" value="TRANSFERASE CAF17, MITOCHONDRIAL-RELATED"/>
    <property type="match status" value="1"/>
</dbReference>
<dbReference type="AlphaFoldDB" id="A0A0F7ZYA9"/>
<evidence type="ECO:0000256" key="2">
    <source>
        <dbReference type="ARBA" id="ARBA00022946"/>
    </source>
</evidence>
<dbReference type="PANTHER" id="PTHR22602">
    <property type="entry name" value="TRANSFERASE CAF17, MITOCHONDRIAL-RELATED"/>
    <property type="match status" value="1"/>
</dbReference>
<dbReference type="GO" id="GO:0005759">
    <property type="term" value="C:mitochondrial matrix"/>
    <property type="evidence" value="ECO:0007669"/>
    <property type="project" value="UniProtKB-SubCell"/>
</dbReference>
<evidence type="ECO:0000256" key="3">
    <source>
        <dbReference type="ARBA" id="ARBA00023128"/>
    </source>
</evidence>
<evidence type="ECO:0000259" key="6">
    <source>
        <dbReference type="Pfam" id="PF25455"/>
    </source>
</evidence>
<dbReference type="SUPFAM" id="SSF103025">
    <property type="entry name" value="Folate-binding domain"/>
    <property type="match status" value="1"/>
</dbReference>
<comment type="similarity">
    <text evidence="4">Belongs to the GcvT family. CAF17/IBA57 subfamily.</text>
</comment>
<evidence type="ECO:0000313" key="8">
    <source>
        <dbReference type="Proteomes" id="UP000054481"/>
    </source>
</evidence>
<accession>A0A0F7ZYA9</accession>
<evidence type="ECO:0000313" key="7">
    <source>
        <dbReference type="EMBL" id="KJZ72152.1"/>
    </source>
</evidence>
<gene>
    <name evidence="7" type="ORF">HIM_08417</name>
</gene>
<feature type="domain" description="CAF17 C-terminal" evidence="6">
    <location>
        <begin position="266"/>
        <end position="381"/>
    </location>
</feature>
<comment type="subcellular location">
    <subcellularLocation>
        <location evidence="1">Mitochondrion matrix</location>
    </subcellularLocation>
</comment>
<keyword evidence="8" id="KW-1185">Reference proteome</keyword>
<dbReference type="GO" id="GO:0016226">
    <property type="term" value="P:iron-sulfur cluster assembly"/>
    <property type="evidence" value="ECO:0007669"/>
    <property type="project" value="TreeGrafter"/>
</dbReference>
<dbReference type="EMBL" id="KQ030551">
    <property type="protein sequence ID" value="KJZ72152.1"/>
    <property type="molecule type" value="Genomic_DNA"/>
</dbReference>
<reference evidence="7 8" key="1">
    <citation type="journal article" date="2014" name="Genome Biol. Evol.">
        <title>Comparative genomics and transcriptomics analyses reveal divergent lifestyle features of nematode endoparasitic fungus Hirsutella minnesotensis.</title>
        <authorList>
            <person name="Lai Y."/>
            <person name="Liu K."/>
            <person name="Zhang X."/>
            <person name="Zhang X."/>
            <person name="Li K."/>
            <person name="Wang N."/>
            <person name="Shu C."/>
            <person name="Wu Y."/>
            <person name="Wang C."/>
            <person name="Bushley K.E."/>
            <person name="Xiang M."/>
            <person name="Liu X."/>
        </authorList>
    </citation>
    <scope>NUCLEOTIDE SEQUENCE [LARGE SCALE GENOMIC DNA]</scope>
    <source>
        <strain evidence="7 8">3608</strain>
    </source>
</reference>
<evidence type="ECO:0000256" key="4">
    <source>
        <dbReference type="ARBA" id="ARBA00093447"/>
    </source>
</evidence>
<dbReference type="OrthoDB" id="191995at2759"/>
<proteinExistence type="inferred from homology"/>
<organism evidence="7 8">
    <name type="scientific">Hirsutella minnesotensis 3608</name>
    <dbReference type="NCBI Taxonomy" id="1043627"/>
    <lineage>
        <taxon>Eukaryota</taxon>
        <taxon>Fungi</taxon>
        <taxon>Dikarya</taxon>
        <taxon>Ascomycota</taxon>
        <taxon>Pezizomycotina</taxon>
        <taxon>Sordariomycetes</taxon>
        <taxon>Hypocreomycetidae</taxon>
        <taxon>Hypocreales</taxon>
        <taxon>Ophiocordycipitaceae</taxon>
        <taxon>Hirsutella</taxon>
    </lineage>
</organism>
<evidence type="ECO:0000256" key="1">
    <source>
        <dbReference type="ARBA" id="ARBA00004305"/>
    </source>
</evidence>
<dbReference type="Pfam" id="PF25455">
    <property type="entry name" value="Beta-barrel_CAF17_C"/>
    <property type="match status" value="1"/>
</dbReference>
<sequence>MRSSAKRALLPGLRNPKTLCAANLQARRSFASSLAPPPPPPPPSGLAALPSRRLVYVSGPHAARFLQGIVTANMLDSTGQSRTDSFYNGFLNAKGRVVHDTFVYPVSGGLGGLGQDQGFLIEVDASQCANFARHLRRYRLKAKVDVRELPPDQATVWQAWNEPTTMVPESGESQIVLQDPRAPGMGYRILRLDDKSPEIDVEQSNENAYTIRRYLRGVPEGRDELIAENALPLESNMDIMNGIDFHKGCYVGQELTIRTKHLGVVRKRILPCMVYGHTEPIPDTLTYKPGIDGSNGLTVDLVPGGTGIGRSGKKGRSAGKWLKGVGNIGLALCRLEIMTDVVLPGEHAAETYKEGDEFTLDWANKDGERVKVKPFVPDWLRQGLSATH</sequence>
<dbReference type="InterPro" id="IPR057460">
    <property type="entry name" value="CAF17_C"/>
</dbReference>
<dbReference type="NCBIfam" id="TIGR03317">
    <property type="entry name" value="ygfZ_signature"/>
    <property type="match status" value="1"/>
</dbReference>
<dbReference type="InterPro" id="IPR017703">
    <property type="entry name" value="YgfZ/GCV_T_CS"/>
</dbReference>
<evidence type="ECO:0000256" key="5">
    <source>
        <dbReference type="ARBA" id="ARBA00093637"/>
    </source>
</evidence>
<keyword evidence="2" id="KW-0809">Transit peptide</keyword>
<protein>
    <recommendedName>
        <fullName evidence="5">Iron-sulfur cluster assembly factor IBA57 homolog, mitochondrial</fullName>
    </recommendedName>
</protein>
<dbReference type="Proteomes" id="UP000054481">
    <property type="component" value="Unassembled WGS sequence"/>
</dbReference>
<keyword evidence="3" id="KW-0496">Mitochondrion</keyword>
<dbReference type="InterPro" id="IPR045179">
    <property type="entry name" value="YgfZ/GcvT"/>
</dbReference>
<name>A0A0F7ZYA9_9HYPO</name>
<dbReference type="InterPro" id="IPR027266">
    <property type="entry name" value="TrmE/GcvT-like"/>
</dbReference>
<dbReference type="Gene3D" id="3.30.1360.120">
    <property type="entry name" value="Probable tRNA modification gtpase trme, domain 1"/>
    <property type="match status" value="2"/>
</dbReference>